<proteinExistence type="predicted"/>
<feature type="compositionally biased region" description="Basic and acidic residues" evidence="1">
    <location>
        <begin position="11"/>
        <end position="21"/>
    </location>
</feature>
<sequence length="21" mass="2410">MENRNGLGENRNSKEECNEVS</sequence>
<evidence type="ECO:0000313" key="2">
    <source>
        <dbReference type="EMBL" id="JAD52588.1"/>
    </source>
</evidence>
<evidence type="ECO:0000256" key="1">
    <source>
        <dbReference type="SAM" id="MobiDB-lite"/>
    </source>
</evidence>
<name>A0A0A9ARX9_ARUDO</name>
<organism evidence="2">
    <name type="scientific">Arundo donax</name>
    <name type="common">Giant reed</name>
    <name type="synonym">Donax arundinaceus</name>
    <dbReference type="NCBI Taxonomy" id="35708"/>
    <lineage>
        <taxon>Eukaryota</taxon>
        <taxon>Viridiplantae</taxon>
        <taxon>Streptophyta</taxon>
        <taxon>Embryophyta</taxon>
        <taxon>Tracheophyta</taxon>
        <taxon>Spermatophyta</taxon>
        <taxon>Magnoliopsida</taxon>
        <taxon>Liliopsida</taxon>
        <taxon>Poales</taxon>
        <taxon>Poaceae</taxon>
        <taxon>PACMAD clade</taxon>
        <taxon>Arundinoideae</taxon>
        <taxon>Arundineae</taxon>
        <taxon>Arundo</taxon>
    </lineage>
</organism>
<dbReference type="EMBL" id="GBRH01245307">
    <property type="protein sequence ID" value="JAD52588.1"/>
    <property type="molecule type" value="Transcribed_RNA"/>
</dbReference>
<protein>
    <submittedName>
        <fullName evidence="2">Uncharacterized protein</fullName>
    </submittedName>
</protein>
<dbReference type="AlphaFoldDB" id="A0A0A9ARX9"/>
<reference evidence="2" key="1">
    <citation type="submission" date="2014-09" db="EMBL/GenBank/DDBJ databases">
        <authorList>
            <person name="Magalhaes I.L.F."/>
            <person name="Oliveira U."/>
            <person name="Santos F.R."/>
            <person name="Vidigal T.H.D.A."/>
            <person name="Brescovit A.D."/>
            <person name="Santos A.J."/>
        </authorList>
    </citation>
    <scope>NUCLEOTIDE SEQUENCE</scope>
    <source>
        <tissue evidence="2">Shoot tissue taken approximately 20 cm above the soil surface</tissue>
    </source>
</reference>
<reference evidence="2" key="2">
    <citation type="journal article" date="2015" name="Data Brief">
        <title>Shoot transcriptome of the giant reed, Arundo donax.</title>
        <authorList>
            <person name="Barrero R.A."/>
            <person name="Guerrero F.D."/>
            <person name="Moolhuijzen P."/>
            <person name="Goolsby J.A."/>
            <person name="Tidwell J."/>
            <person name="Bellgard S.E."/>
            <person name="Bellgard M.I."/>
        </authorList>
    </citation>
    <scope>NUCLEOTIDE SEQUENCE</scope>
    <source>
        <tissue evidence="2">Shoot tissue taken approximately 20 cm above the soil surface</tissue>
    </source>
</reference>
<feature type="region of interest" description="Disordered" evidence="1">
    <location>
        <begin position="1"/>
        <end position="21"/>
    </location>
</feature>
<accession>A0A0A9ARX9</accession>